<gene>
    <name evidence="3" type="primary">IFT74</name>
</gene>
<dbReference type="InterPro" id="IPR029602">
    <property type="entry name" value="IFT74"/>
</dbReference>
<dbReference type="Ensembl" id="ENSCPVT00000016777.2">
    <property type="protein sequence ID" value="ENSCPVP00000016064.1"/>
    <property type="gene ID" value="ENSCPVG00000011778.2"/>
</dbReference>
<dbReference type="GO" id="GO:0048487">
    <property type="term" value="F:beta-tubulin binding"/>
    <property type="evidence" value="ECO:0007669"/>
    <property type="project" value="InterPro"/>
</dbReference>
<dbReference type="CTD" id="80173"/>
<dbReference type="GO" id="GO:0030992">
    <property type="term" value="C:intraciliary transport particle B"/>
    <property type="evidence" value="ECO:0007669"/>
    <property type="project" value="InterPro"/>
</dbReference>
<feature type="coiled-coil region" evidence="1">
    <location>
        <begin position="220"/>
        <end position="340"/>
    </location>
</feature>
<dbReference type="GO" id="GO:0035735">
    <property type="term" value="P:intraciliary transport involved in cilium assembly"/>
    <property type="evidence" value="ECO:0007669"/>
    <property type="project" value="TreeGrafter"/>
</dbReference>
<dbReference type="PANTHER" id="PTHR31432">
    <property type="entry name" value="INTRAFLAGELLAR TRANSPORT PROTEIN 74 HOMOLOG"/>
    <property type="match status" value="1"/>
</dbReference>
<evidence type="ECO:0000313" key="4">
    <source>
        <dbReference type="Proteomes" id="UP000694382"/>
    </source>
</evidence>
<dbReference type="RefSeq" id="XP_030824435.1">
    <property type="nucleotide sequence ID" value="XM_030968575.1"/>
</dbReference>
<dbReference type="GeneID" id="115915274"/>
<keyword evidence="1" id="KW-0175">Coiled coil</keyword>
<dbReference type="RefSeq" id="XP_030824436.1">
    <property type="nucleotide sequence ID" value="XM_030968576.1"/>
</dbReference>
<keyword evidence="4" id="KW-1185">Reference proteome</keyword>
<reference evidence="3" key="3">
    <citation type="submission" date="2025-09" db="UniProtKB">
        <authorList>
            <consortium name="Ensembl"/>
        </authorList>
    </citation>
    <scope>IDENTIFICATION</scope>
</reference>
<feature type="coiled-coil region" evidence="1">
    <location>
        <begin position="99"/>
        <end position="126"/>
    </location>
</feature>
<evidence type="ECO:0000313" key="3">
    <source>
        <dbReference type="Ensembl" id="ENSCPVP00000016064.1"/>
    </source>
</evidence>
<organism evidence="3 4">
    <name type="scientific">Geospiza parvula</name>
    <name type="common">Small tree-finch</name>
    <name type="synonym">Camarhynchus parvulus</name>
    <dbReference type="NCBI Taxonomy" id="87175"/>
    <lineage>
        <taxon>Eukaryota</taxon>
        <taxon>Metazoa</taxon>
        <taxon>Chordata</taxon>
        <taxon>Craniata</taxon>
        <taxon>Vertebrata</taxon>
        <taxon>Euteleostomi</taxon>
        <taxon>Archelosauria</taxon>
        <taxon>Archosauria</taxon>
        <taxon>Dinosauria</taxon>
        <taxon>Saurischia</taxon>
        <taxon>Theropoda</taxon>
        <taxon>Coelurosauria</taxon>
        <taxon>Aves</taxon>
        <taxon>Neognathae</taxon>
        <taxon>Neoaves</taxon>
        <taxon>Telluraves</taxon>
        <taxon>Australaves</taxon>
        <taxon>Passeriformes</taxon>
        <taxon>Thraupidae</taxon>
        <taxon>Camarhynchus</taxon>
    </lineage>
</organism>
<feature type="region of interest" description="Disordered" evidence="2">
    <location>
        <begin position="1"/>
        <end position="61"/>
    </location>
</feature>
<sequence length="600" mass="69004">MASGNRPPTARSASRAGIGLTSSSRPASSSRTPSAGRVGTAMPPSTARPGSRGGSLTPGGVLSSQIKVADRPVTQQGLSGIKTAVKGPQRQIMDKTYYLGVLRSKINELTTEINKLQEEVEMYKQEKSVYLSYEKRAEALAGEIKDFQGQLADYNMVVDILNTSTDMAEVIRDYNMLKVQNDRDTQNIDKIFTERQATEKLIQAVEEDIEREKVVADDIMKDMSQENQAKYLEIKAANEKLSQELVVQQQELDALNVKEESLRAEIAHSAVKQEAVQLYEKLHELKEHRDRMIAEDKNMESPQEERERLLKQVKDDSQKIASMERQLAEVKEKIDYFKKVIQRLDTDLENHRGEENWKYKELKKREESMDNFLATFEDVKNQELERKAQIEANIVALLEHSSRNLNHMKQISSVTNQELKIMQEDLTFKSSEMQKSQSTAKNLITESQKLQLDLQKMELLEGKMVGELASLKDKIEQTKAELEIYNNLPALKASGEEKKKKLEDDKEKLTKRSRAFKKIMEHLNTEYETLKKELQENETHSQLTNLERKWQHHEQNNFMMKEFIATKSQESDYQPIMKNSRKLVKEYNKALIEALQNTKN</sequence>
<feature type="coiled-coil region" evidence="1">
    <location>
        <begin position="440"/>
        <end position="540"/>
    </location>
</feature>
<evidence type="ECO:0000256" key="1">
    <source>
        <dbReference type="SAM" id="Coils"/>
    </source>
</evidence>
<reference evidence="3" key="1">
    <citation type="submission" date="2020-02" db="EMBL/GenBank/DDBJ databases">
        <authorList>
            <person name="Enbody D E."/>
            <person name="Pettersson E M."/>
        </authorList>
    </citation>
    <scope>NUCLEOTIDE SEQUENCE [LARGE SCALE GENOMIC DNA]</scope>
</reference>
<feature type="compositionally biased region" description="Low complexity" evidence="2">
    <location>
        <begin position="21"/>
        <end position="35"/>
    </location>
</feature>
<accession>A0A8C3NAS4</accession>
<name>A0A8C3NAS4_GEOPR</name>
<proteinExistence type="predicted"/>
<dbReference type="AlphaFoldDB" id="A0A8C3NAS4"/>
<dbReference type="Proteomes" id="UP000694382">
    <property type="component" value="Chromosome Z"/>
</dbReference>
<dbReference type="PANTHER" id="PTHR31432:SF0">
    <property type="entry name" value="INTRAFLAGELLAR TRANSPORT PROTEIN 74 HOMOLOG"/>
    <property type="match status" value="1"/>
</dbReference>
<protein>
    <submittedName>
        <fullName evidence="3">Intraflagellar transport 74</fullName>
    </submittedName>
</protein>
<reference evidence="3" key="2">
    <citation type="submission" date="2025-08" db="UniProtKB">
        <authorList>
            <consortium name="Ensembl"/>
        </authorList>
    </citation>
    <scope>IDENTIFICATION</scope>
</reference>
<dbReference type="GO" id="GO:0005929">
    <property type="term" value="C:cilium"/>
    <property type="evidence" value="ECO:0007669"/>
    <property type="project" value="TreeGrafter"/>
</dbReference>
<evidence type="ECO:0000256" key="2">
    <source>
        <dbReference type="SAM" id="MobiDB-lite"/>
    </source>
</evidence>